<evidence type="ECO:0000313" key="1">
    <source>
        <dbReference type="EMBL" id="KAJ9170005.1"/>
    </source>
</evidence>
<dbReference type="PANTHER" id="PTHR31903:SF12">
    <property type="match status" value="1"/>
</dbReference>
<organism evidence="1 2">
    <name type="scientific">Hevea brasiliensis</name>
    <name type="common">Para rubber tree</name>
    <name type="synonym">Siphonia brasiliensis</name>
    <dbReference type="NCBI Taxonomy" id="3981"/>
    <lineage>
        <taxon>Eukaryota</taxon>
        <taxon>Viridiplantae</taxon>
        <taxon>Streptophyta</taxon>
        <taxon>Embryophyta</taxon>
        <taxon>Tracheophyta</taxon>
        <taxon>Spermatophyta</taxon>
        <taxon>Magnoliopsida</taxon>
        <taxon>eudicotyledons</taxon>
        <taxon>Gunneridae</taxon>
        <taxon>Pentapetalae</taxon>
        <taxon>rosids</taxon>
        <taxon>fabids</taxon>
        <taxon>Malpighiales</taxon>
        <taxon>Euphorbiaceae</taxon>
        <taxon>Crotonoideae</taxon>
        <taxon>Micrandreae</taxon>
        <taxon>Hevea</taxon>
    </lineage>
</organism>
<evidence type="ECO:0000313" key="2">
    <source>
        <dbReference type="Proteomes" id="UP001174677"/>
    </source>
</evidence>
<gene>
    <name evidence="1" type="ORF">P3X46_018142</name>
</gene>
<protein>
    <submittedName>
        <fullName evidence="1">Uncharacterized protein</fullName>
    </submittedName>
</protein>
<name>A0ABQ9LSZ8_HEVBR</name>
<sequence length="206" mass="23011">MNNLYKKGKVHPSPPSLTPHLSLLPATILTLAAALSDQDKQVLAYLISCCGTSTSTSTSNSNSSSCIGHRETTMTTDDNHFGNDGGGGDHDPAFECNCFSCYMSFWARWDTSPNRQVIHEIIEAYEEGLLQKKKSLKKKKKKEKGKRVCDESKENIEEMVLKEELESAEKNSSVQIEDVQVESEKGTVRKITSFIGEKIWGMWSRD</sequence>
<accession>A0ABQ9LSZ8</accession>
<keyword evidence="2" id="KW-1185">Reference proteome</keyword>
<reference evidence="1 2" key="1">
    <citation type="journal article" date="2023" name="Plant Biotechnol. J.">
        <title>Chromosome-level wild Hevea brasiliensis genome provides new tools for genomic-assisted breeding and valuable loci to elevate rubber yield.</title>
        <authorList>
            <person name="Cheng H."/>
            <person name="Song X."/>
            <person name="Hu Y."/>
            <person name="Wu T."/>
            <person name="Yang Q."/>
            <person name="An Z."/>
            <person name="Feng S."/>
            <person name="Deng Z."/>
            <person name="Wu W."/>
            <person name="Zeng X."/>
            <person name="Tu M."/>
            <person name="Wang X."/>
            <person name="Huang H."/>
        </authorList>
    </citation>
    <scope>NUCLEOTIDE SEQUENCE [LARGE SCALE GENOMIC DNA]</scope>
    <source>
        <strain evidence="1">MT/VB/25A 57/8</strain>
    </source>
</reference>
<dbReference type="EMBL" id="JARPOI010000010">
    <property type="protein sequence ID" value="KAJ9170005.1"/>
    <property type="molecule type" value="Genomic_DNA"/>
</dbReference>
<dbReference type="Proteomes" id="UP001174677">
    <property type="component" value="Chromosome 10"/>
</dbReference>
<dbReference type="PANTHER" id="PTHR31903">
    <property type="entry name" value="F12F1.11-RELATED"/>
    <property type="match status" value="1"/>
</dbReference>
<proteinExistence type="predicted"/>
<comment type="caution">
    <text evidence="1">The sequence shown here is derived from an EMBL/GenBank/DDBJ whole genome shotgun (WGS) entry which is preliminary data.</text>
</comment>